<dbReference type="Proteomes" id="UP001059596">
    <property type="component" value="Unassembled WGS sequence"/>
</dbReference>
<evidence type="ECO:0000313" key="2">
    <source>
        <dbReference type="Proteomes" id="UP001059596"/>
    </source>
</evidence>
<keyword evidence="2" id="KW-1185">Reference proteome</keyword>
<gene>
    <name evidence="1" type="ORF">M5D96_008964</name>
</gene>
<dbReference type="EMBL" id="JAMKOV010000008">
    <property type="protein sequence ID" value="KAI8038274.1"/>
    <property type="molecule type" value="Genomic_DNA"/>
</dbReference>
<accession>A0A9P9YJQ7</accession>
<dbReference type="AlphaFoldDB" id="A0A9P9YJQ7"/>
<evidence type="ECO:0000313" key="1">
    <source>
        <dbReference type="EMBL" id="KAI8038274.1"/>
    </source>
</evidence>
<reference evidence="1" key="1">
    <citation type="journal article" date="2023" name="Genome Biol. Evol.">
        <title>Long-read-based Genome Assembly of Drosophila gunungcola Reveals Fewer Chemosensory Genes in Flower-breeding Species.</title>
        <authorList>
            <person name="Negi A."/>
            <person name="Liao B.Y."/>
            <person name="Yeh S.D."/>
        </authorList>
    </citation>
    <scope>NUCLEOTIDE SEQUENCE</scope>
    <source>
        <strain evidence="1">Sukarami</strain>
    </source>
</reference>
<comment type="caution">
    <text evidence="1">The sequence shown here is derived from an EMBL/GenBank/DDBJ whole genome shotgun (WGS) entry which is preliminary data.</text>
</comment>
<name>A0A9P9YJQ7_9MUSC</name>
<sequence>MQLNRMKIEMNIVFDIYISKFTKCINQIGFTYVSLMRTGNDCGSESLERKCTK</sequence>
<proteinExistence type="predicted"/>
<organism evidence="1 2">
    <name type="scientific">Drosophila gunungcola</name>
    <name type="common">fruit fly</name>
    <dbReference type="NCBI Taxonomy" id="103775"/>
    <lineage>
        <taxon>Eukaryota</taxon>
        <taxon>Metazoa</taxon>
        <taxon>Ecdysozoa</taxon>
        <taxon>Arthropoda</taxon>
        <taxon>Hexapoda</taxon>
        <taxon>Insecta</taxon>
        <taxon>Pterygota</taxon>
        <taxon>Neoptera</taxon>
        <taxon>Endopterygota</taxon>
        <taxon>Diptera</taxon>
        <taxon>Brachycera</taxon>
        <taxon>Muscomorpha</taxon>
        <taxon>Ephydroidea</taxon>
        <taxon>Drosophilidae</taxon>
        <taxon>Drosophila</taxon>
        <taxon>Sophophora</taxon>
    </lineage>
</organism>
<protein>
    <submittedName>
        <fullName evidence="1">Uncharacterized protein</fullName>
    </submittedName>
</protein>